<accession>A0A5Q4ZS34</accession>
<organism evidence="4 5">
    <name type="scientific">Paraburkholderia dioscoreae</name>
    <dbReference type="NCBI Taxonomy" id="2604047"/>
    <lineage>
        <taxon>Bacteria</taxon>
        <taxon>Pseudomonadati</taxon>
        <taxon>Pseudomonadota</taxon>
        <taxon>Betaproteobacteria</taxon>
        <taxon>Burkholderiales</taxon>
        <taxon>Burkholderiaceae</taxon>
        <taxon>Paraburkholderia</taxon>
    </lineage>
</organism>
<keyword evidence="5" id="KW-1185">Reference proteome</keyword>
<keyword evidence="1 4" id="KW-0808">Transferase</keyword>
<gene>
    <name evidence="4" type="ORF">PDMSB3_2906</name>
</gene>
<dbReference type="PANTHER" id="PTHR46401">
    <property type="entry name" value="GLYCOSYLTRANSFERASE WBBK-RELATED"/>
    <property type="match status" value="1"/>
</dbReference>
<dbReference type="AlphaFoldDB" id="A0A5Q4ZS34"/>
<dbReference type="InterPro" id="IPR028098">
    <property type="entry name" value="Glyco_trans_4-like_N"/>
</dbReference>
<dbReference type="SUPFAM" id="SSF53756">
    <property type="entry name" value="UDP-Glycosyltransferase/glycogen phosphorylase"/>
    <property type="match status" value="1"/>
</dbReference>
<evidence type="ECO:0000259" key="3">
    <source>
        <dbReference type="Pfam" id="PF13439"/>
    </source>
</evidence>
<protein>
    <submittedName>
        <fullName evidence="4">Glycosyl transferase family 1</fullName>
    </submittedName>
</protein>
<dbReference type="Proteomes" id="UP000325811">
    <property type="component" value="Chromosome II"/>
</dbReference>
<dbReference type="CDD" id="cd03809">
    <property type="entry name" value="GT4_MtfB-like"/>
    <property type="match status" value="1"/>
</dbReference>
<dbReference type="EMBL" id="LR699554">
    <property type="protein sequence ID" value="VVD34190.1"/>
    <property type="molecule type" value="Genomic_DNA"/>
</dbReference>
<feature type="domain" description="Glycosyltransferase subfamily 4-like N-terminal" evidence="3">
    <location>
        <begin position="69"/>
        <end position="169"/>
    </location>
</feature>
<dbReference type="GO" id="GO:0016757">
    <property type="term" value="F:glycosyltransferase activity"/>
    <property type="evidence" value="ECO:0007669"/>
    <property type="project" value="InterPro"/>
</dbReference>
<sequence length="361" mass="40022">MHVAEARHPAMAAQPRRRETLAVYADLRWPIGTGIYNVMEAYISRAPSEIEIESLSVAGGVARPLTPLALRRALRAHSSHEGVFWNPGFVPPAGSLPERLQSVVTVHDLTHRHFYGRTHRIYYDLVFRALYRQCAAVVCVSEFTRNEFLEWSGMPSDRVHVIVNGVDAAYARNRETLDYPFPYVLYPGNRRSYKNLNRLIEAFGASGLERSGIRLLLTGNPDSSLVDHARRCGCEAALAFTGVLPNEAMPKLYRGALFLAFVSLYEGFGLPILEAMASGVPVLTSNLSAMPEVAGQAAVLVDPLSVDDVATAMKELGRDHVWRAKLIARGYERVRHFDWDESAAKLWSLVDDVGSACGKSR</sequence>
<dbReference type="PANTHER" id="PTHR46401:SF2">
    <property type="entry name" value="GLYCOSYLTRANSFERASE WBBK-RELATED"/>
    <property type="match status" value="1"/>
</dbReference>
<evidence type="ECO:0000256" key="1">
    <source>
        <dbReference type="ARBA" id="ARBA00022679"/>
    </source>
</evidence>
<feature type="domain" description="Glycosyl transferase family 1" evidence="2">
    <location>
        <begin position="180"/>
        <end position="332"/>
    </location>
</feature>
<evidence type="ECO:0000313" key="5">
    <source>
        <dbReference type="Proteomes" id="UP000325811"/>
    </source>
</evidence>
<evidence type="ECO:0000259" key="2">
    <source>
        <dbReference type="Pfam" id="PF00534"/>
    </source>
</evidence>
<proteinExistence type="predicted"/>
<dbReference type="Pfam" id="PF00534">
    <property type="entry name" value="Glycos_transf_1"/>
    <property type="match status" value="1"/>
</dbReference>
<dbReference type="RefSeq" id="WP_165189261.1">
    <property type="nucleotide sequence ID" value="NZ_LR699554.1"/>
</dbReference>
<dbReference type="GO" id="GO:0009103">
    <property type="term" value="P:lipopolysaccharide biosynthetic process"/>
    <property type="evidence" value="ECO:0007669"/>
    <property type="project" value="TreeGrafter"/>
</dbReference>
<dbReference type="Gene3D" id="3.40.50.2000">
    <property type="entry name" value="Glycogen Phosphorylase B"/>
    <property type="match status" value="2"/>
</dbReference>
<dbReference type="InterPro" id="IPR001296">
    <property type="entry name" value="Glyco_trans_1"/>
</dbReference>
<dbReference type="KEGG" id="pdio:PDMSB3_2906.1"/>
<name>A0A5Q4ZS34_9BURK</name>
<dbReference type="Pfam" id="PF13439">
    <property type="entry name" value="Glyco_transf_4"/>
    <property type="match status" value="1"/>
</dbReference>
<evidence type="ECO:0000313" key="4">
    <source>
        <dbReference type="EMBL" id="VVD34190.1"/>
    </source>
</evidence>
<reference evidence="4 5" key="1">
    <citation type="submission" date="2019-08" db="EMBL/GenBank/DDBJ databases">
        <authorList>
            <person name="Herpell B J."/>
        </authorList>
    </citation>
    <scope>NUCLEOTIDE SEQUENCE [LARGE SCALE GENOMIC DNA]</scope>
    <source>
        <strain evidence="5">Msb3</strain>
    </source>
</reference>